<dbReference type="EMBL" id="CP101808">
    <property type="protein sequence ID" value="UUD36887.1"/>
    <property type="molecule type" value="Genomic_DNA"/>
</dbReference>
<dbReference type="Proteomes" id="UP001059576">
    <property type="component" value="Chromosome"/>
</dbReference>
<organism evidence="1 2">
    <name type="scientific">Mycoplasmopsis equigenitalium</name>
    <dbReference type="NCBI Taxonomy" id="114883"/>
    <lineage>
        <taxon>Bacteria</taxon>
        <taxon>Bacillati</taxon>
        <taxon>Mycoplasmatota</taxon>
        <taxon>Mycoplasmoidales</taxon>
        <taxon>Metamycoplasmataceae</taxon>
        <taxon>Mycoplasmopsis</taxon>
    </lineage>
</organism>
<evidence type="ECO:0000313" key="2">
    <source>
        <dbReference type="Proteomes" id="UP001059576"/>
    </source>
</evidence>
<dbReference type="Gene3D" id="3.20.20.140">
    <property type="entry name" value="Metal-dependent hydrolases"/>
    <property type="match status" value="1"/>
</dbReference>
<keyword evidence="2" id="KW-1185">Reference proteome</keyword>
<accession>A0ABY5J0U9</accession>
<dbReference type="RefSeq" id="WP_129722898.1">
    <property type="nucleotide sequence ID" value="NZ_CP101808.1"/>
</dbReference>
<reference evidence="1" key="1">
    <citation type="submission" date="2022-07" db="EMBL/GenBank/DDBJ databases">
        <title>Complete genome of Mycoplasma equigenitalium type strain T37.</title>
        <authorList>
            <person name="Spergser J."/>
        </authorList>
    </citation>
    <scope>NUCLEOTIDE SEQUENCE</scope>
    <source>
        <strain evidence="1">T37</strain>
    </source>
</reference>
<dbReference type="InterPro" id="IPR016195">
    <property type="entry name" value="Pol/histidinol_Pase-like"/>
</dbReference>
<sequence>MAWIKIDLHTHSADSNITGSNAQKYTDLEIFDVLIKNHVAVASIADHDYFYKDSFIKRRELLANKKWNLVLFPGVEVDLKTHNPKAKTQNEKGQAVFIFNPDSDLDKLEQVIKNNFSKYRTPMIVHTYKEALEILKEFDFMVFPHTGKGQDNMHWEDFEDARVDAYDTTDLKSSNLKSIRKKEKELAREEVPVVVFSDTHTWRKYPEHSKHNTYVEADATYESVKMAIKNKKIYIEERK</sequence>
<evidence type="ECO:0000313" key="1">
    <source>
        <dbReference type="EMBL" id="UUD36887.1"/>
    </source>
</evidence>
<protein>
    <recommendedName>
        <fullName evidence="3">Polymerase/histidinol phosphatase N-terminal domain-containing protein</fullName>
    </recommendedName>
</protein>
<proteinExistence type="predicted"/>
<evidence type="ECO:0008006" key="3">
    <source>
        <dbReference type="Google" id="ProtNLM"/>
    </source>
</evidence>
<name>A0ABY5J0U9_9BACT</name>
<dbReference type="SUPFAM" id="SSF89550">
    <property type="entry name" value="PHP domain-like"/>
    <property type="match status" value="1"/>
</dbReference>
<gene>
    <name evidence="1" type="ORF">NPA09_03245</name>
</gene>